<keyword evidence="2" id="KW-1185">Reference proteome</keyword>
<dbReference type="Proteomes" id="UP000561681">
    <property type="component" value="Unassembled WGS sequence"/>
</dbReference>
<proteinExistence type="predicted"/>
<protein>
    <recommendedName>
        <fullName evidence="3">DUF2946 domain-containing protein</fullName>
    </recommendedName>
</protein>
<organism evidence="1 2">
    <name type="scientific">Flavobacterium nitrogenifigens</name>
    <dbReference type="NCBI Taxonomy" id="1617283"/>
    <lineage>
        <taxon>Bacteria</taxon>
        <taxon>Pseudomonadati</taxon>
        <taxon>Bacteroidota</taxon>
        <taxon>Flavobacteriia</taxon>
        <taxon>Flavobacteriales</taxon>
        <taxon>Flavobacteriaceae</taxon>
        <taxon>Flavobacterium</taxon>
    </lineage>
</organism>
<accession>A0A7W7IYD1</accession>
<evidence type="ECO:0000313" key="1">
    <source>
        <dbReference type="EMBL" id="MBB4802792.1"/>
    </source>
</evidence>
<dbReference type="EMBL" id="JACHLD010000004">
    <property type="protein sequence ID" value="MBB4802792.1"/>
    <property type="molecule type" value="Genomic_DNA"/>
</dbReference>
<gene>
    <name evidence="1" type="ORF">HNP37_002867</name>
</gene>
<name>A0A7W7IYD1_9FLAO</name>
<reference evidence="1 2" key="1">
    <citation type="submission" date="2020-08" db="EMBL/GenBank/DDBJ databases">
        <title>Functional genomics of gut bacteria from endangered species of beetles.</title>
        <authorList>
            <person name="Carlos-Shanley C."/>
        </authorList>
    </citation>
    <scope>NUCLEOTIDE SEQUENCE [LARGE SCALE GENOMIC DNA]</scope>
    <source>
        <strain evidence="1 2">S00142</strain>
    </source>
</reference>
<sequence length="116" mass="13488">MKKRFLVINFLMSIIVLSAMLFQTIHSYEHVFKQLTEKHCEHHTSANQKEITHSHEVDTKCPICHFAFSTFLPNSFDFVIFQKIQTETRAVFIYAKSVSTFFKGSLFALRAPPALF</sequence>
<evidence type="ECO:0000313" key="2">
    <source>
        <dbReference type="Proteomes" id="UP000561681"/>
    </source>
</evidence>
<comment type="caution">
    <text evidence="1">The sequence shown here is derived from an EMBL/GenBank/DDBJ whole genome shotgun (WGS) entry which is preliminary data.</text>
</comment>
<dbReference type="AlphaFoldDB" id="A0A7W7IYD1"/>
<evidence type="ECO:0008006" key="3">
    <source>
        <dbReference type="Google" id="ProtNLM"/>
    </source>
</evidence>